<reference evidence="4" key="2">
    <citation type="submission" date="2025-09" db="UniProtKB">
        <authorList>
            <consortium name="Ensembl"/>
        </authorList>
    </citation>
    <scope>IDENTIFICATION</scope>
</reference>
<dbReference type="PANTHER" id="PTHR15417">
    <property type="entry name" value="PROTEIN PHOSPHATASE INHIBITOR AND DOPAMINE- AND CAMP-REGULATED NEURONAL PHOSPHOPROTEIN"/>
    <property type="match status" value="1"/>
</dbReference>
<protein>
    <recommendedName>
        <fullName evidence="6">Protein phosphatase 1 regulatory subunit 1B</fullName>
    </recommendedName>
</protein>
<accession>A0A8C4QJ72</accession>
<keyword evidence="5" id="KW-1185">Reference proteome</keyword>
<sequence length="117" mass="12901">MMEERSPKKLQFMAPDQQEHLDPQALEQIRRRRPTPACLVLPDTPFSTGQDETPEDSGSDATSPDLLSTPRKNSTNSPSSPKPYHLNFSYNDLVPAPELCVVAFRLAGTATPVLRPG</sequence>
<evidence type="ECO:0000313" key="5">
    <source>
        <dbReference type="Proteomes" id="UP000694388"/>
    </source>
</evidence>
<evidence type="ECO:0000256" key="2">
    <source>
        <dbReference type="ARBA" id="ARBA00023272"/>
    </source>
</evidence>
<dbReference type="GO" id="GO:0035556">
    <property type="term" value="P:intracellular signal transduction"/>
    <property type="evidence" value="ECO:0007669"/>
    <property type="project" value="TreeGrafter"/>
</dbReference>
<reference evidence="4" key="1">
    <citation type="submission" date="2025-08" db="UniProtKB">
        <authorList>
            <consortium name="Ensembl"/>
        </authorList>
    </citation>
    <scope>IDENTIFICATION</scope>
</reference>
<dbReference type="InterPro" id="IPR008466">
    <property type="entry name" value="PPP1R1A/B/C"/>
</dbReference>
<dbReference type="AlphaFoldDB" id="A0A8C4QJ72"/>
<evidence type="ECO:0000256" key="3">
    <source>
        <dbReference type="SAM" id="MobiDB-lite"/>
    </source>
</evidence>
<dbReference type="GeneTree" id="ENSGT01120000277666"/>
<comment type="similarity">
    <text evidence="1">Belongs to the protein phosphatase inhibitor 1 family.</text>
</comment>
<organism evidence="4 5">
    <name type="scientific">Eptatretus burgeri</name>
    <name type="common">Inshore hagfish</name>
    <dbReference type="NCBI Taxonomy" id="7764"/>
    <lineage>
        <taxon>Eukaryota</taxon>
        <taxon>Metazoa</taxon>
        <taxon>Chordata</taxon>
        <taxon>Craniata</taxon>
        <taxon>Vertebrata</taxon>
        <taxon>Cyclostomata</taxon>
        <taxon>Myxini</taxon>
        <taxon>Myxiniformes</taxon>
        <taxon>Myxinidae</taxon>
        <taxon>Eptatretinae</taxon>
        <taxon>Eptatretus</taxon>
    </lineage>
</organism>
<feature type="region of interest" description="Disordered" evidence="3">
    <location>
        <begin position="1"/>
        <end position="86"/>
    </location>
</feature>
<keyword evidence="2" id="KW-0650">Protein phosphatase inhibitor</keyword>
<dbReference type="Ensembl" id="ENSEBUT00000016738.1">
    <property type="protein sequence ID" value="ENSEBUP00000016162.1"/>
    <property type="gene ID" value="ENSEBUG00000010151.1"/>
</dbReference>
<dbReference type="GO" id="GO:0004864">
    <property type="term" value="F:protein phosphatase inhibitor activity"/>
    <property type="evidence" value="ECO:0007669"/>
    <property type="project" value="UniProtKB-KW"/>
</dbReference>
<evidence type="ECO:0000313" key="4">
    <source>
        <dbReference type="Ensembl" id="ENSEBUP00000016162.1"/>
    </source>
</evidence>
<dbReference type="Pfam" id="PF05395">
    <property type="entry name" value="DARPP-32"/>
    <property type="match status" value="1"/>
</dbReference>
<evidence type="ECO:0000256" key="1">
    <source>
        <dbReference type="ARBA" id="ARBA00007775"/>
    </source>
</evidence>
<dbReference type="Proteomes" id="UP000694388">
    <property type="component" value="Unplaced"/>
</dbReference>
<name>A0A8C4QJ72_EPTBU</name>
<proteinExistence type="inferred from homology"/>
<dbReference type="GO" id="GO:0005737">
    <property type="term" value="C:cytoplasm"/>
    <property type="evidence" value="ECO:0007669"/>
    <property type="project" value="TreeGrafter"/>
</dbReference>
<evidence type="ECO:0008006" key="6">
    <source>
        <dbReference type="Google" id="ProtNLM"/>
    </source>
</evidence>
<feature type="compositionally biased region" description="Low complexity" evidence="3">
    <location>
        <begin position="68"/>
        <end position="83"/>
    </location>
</feature>